<accession>A0ABU5TUG4</accession>
<sequence length="59" mass="6800">MIKVSILSPVSCLLTSAIAVPEDIYEEFFTRRLAQMSVKRMQLNLLVFNPITEEIVSWK</sequence>
<organism evidence="1 2">
    <name type="scientific">Limnoraphis robusta CCNP1315</name>
    <dbReference type="NCBI Taxonomy" id="3110306"/>
    <lineage>
        <taxon>Bacteria</taxon>
        <taxon>Bacillati</taxon>
        <taxon>Cyanobacteriota</taxon>
        <taxon>Cyanophyceae</taxon>
        <taxon>Oscillatoriophycideae</taxon>
        <taxon>Oscillatoriales</taxon>
        <taxon>Sirenicapillariaceae</taxon>
        <taxon>Limnoraphis</taxon>
    </lineage>
</organism>
<keyword evidence="2" id="KW-1185">Reference proteome</keyword>
<evidence type="ECO:0000313" key="1">
    <source>
        <dbReference type="EMBL" id="MEA5517648.1"/>
    </source>
</evidence>
<dbReference type="Gene3D" id="3.40.1350.10">
    <property type="match status" value="1"/>
</dbReference>
<dbReference type="RefSeq" id="WP_323272757.1">
    <property type="nucleotide sequence ID" value="NZ_JAYGHT010000002.1"/>
</dbReference>
<evidence type="ECO:0000313" key="2">
    <source>
        <dbReference type="Proteomes" id="UP001301728"/>
    </source>
</evidence>
<dbReference type="Pfam" id="PF08814">
    <property type="entry name" value="XisH"/>
    <property type="match status" value="1"/>
</dbReference>
<dbReference type="InterPro" id="IPR011856">
    <property type="entry name" value="tRNA_endonuc-like_dom_sf"/>
</dbReference>
<dbReference type="SUPFAM" id="SSF52980">
    <property type="entry name" value="Restriction endonuclease-like"/>
    <property type="match status" value="1"/>
</dbReference>
<gene>
    <name evidence="1" type="ORF">VB854_01665</name>
</gene>
<name>A0ABU5TUG4_9CYAN</name>
<dbReference type="InterPro" id="IPR014919">
    <property type="entry name" value="XisH"/>
</dbReference>
<dbReference type="Proteomes" id="UP001301728">
    <property type="component" value="Unassembled WGS sequence"/>
</dbReference>
<comment type="caution">
    <text evidence="1">The sequence shown here is derived from an EMBL/GenBank/DDBJ whole genome shotgun (WGS) entry which is preliminary data.</text>
</comment>
<protein>
    <submittedName>
        <fullName evidence="1">Element excision factor XisH family protein</fullName>
    </submittedName>
</protein>
<dbReference type="EMBL" id="JAYGHT010000002">
    <property type="protein sequence ID" value="MEA5517648.1"/>
    <property type="molecule type" value="Genomic_DNA"/>
</dbReference>
<dbReference type="InterPro" id="IPR011335">
    <property type="entry name" value="Restrct_endonuc-II-like"/>
</dbReference>
<proteinExistence type="predicted"/>
<reference evidence="1 2" key="1">
    <citation type="submission" date="2023-12" db="EMBL/GenBank/DDBJ databases">
        <title>Baltic Sea Cyanobacteria.</title>
        <authorList>
            <person name="Delbaje E."/>
            <person name="Fewer D.P."/>
            <person name="Shishido T.K."/>
        </authorList>
    </citation>
    <scope>NUCLEOTIDE SEQUENCE [LARGE SCALE GENOMIC DNA]</scope>
    <source>
        <strain evidence="1 2">CCNP 1315</strain>
    </source>
</reference>